<dbReference type="Proteomes" id="UP000005237">
    <property type="component" value="Unassembled WGS sequence"/>
</dbReference>
<dbReference type="AlphaFoldDB" id="A0A8R1DNS5"/>
<dbReference type="InterPro" id="IPR009003">
    <property type="entry name" value="Peptidase_S1_PA"/>
</dbReference>
<evidence type="ECO:0000313" key="2">
    <source>
        <dbReference type="Proteomes" id="UP000005237"/>
    </source>
</evidence>
<name>A0A8R1DNS5_CAEJA</name>
<dbReference type="SUPFAM" id="SSF50494">
    <property type="entry name" value="Trypsin-like serine proteases"/>
    <property type="match status" value="1"/>
</dbReference>
<keyword evidence="2" id="KW-1185">Reference proteome</keyword>
<evidence type="ECO:0000313" key="1">
    <source>
        <dbReference type="EnsemblMetazoa" id="CJA07895b.1"/>
    </source>
</evidence>
<protein>
    <submittedName>
        <fullName evidence="1">Uncharacterized protein</fullName>
    </submittedName>
</protein>
<accession>A0A8R1DNS5</accession>
<organism evidence="1 2">
    <name type="scientific">Caenorhabditis japonica</name>
    <dbReference type="NCBI Taxonomy" id="281687"/>
    <lineage>
        <taxon>Eukaryota</taxon>
        <taxon>Metazoa</taxon>
        <taxon>Ecdysozoa</taxon>
        <taxon>Nematoda</taxon>
        <taxon>Chromadorea</taxon>
        <taxon>Rhabditida</taxon>
        <taxon>Rhabditina</taxon>
        <taxon>Rhabditomorpha</taxon>
        <taxon>Rhabditoidea</taxon>
        <taxon>Rhabditidae</taxon>
        <taxon>Peloderinae</taxon>
        <taxon>Caenorhabditis</taxon>
    </lineage>
</organism>
<proteinExistence type="predicted"/>
<reference evidence="1" key="2">
    <citation type="submission" date="2022-06" db="UniProtKB">
        <authorList>
            <consortium name="EnsemblMetazoa"/>
        </authorList>
    </citation>
    <scope>IDENTIFICATION</scope>
    <source>
        <strain evidence="1">DF5081</strain>
    </source>
</reference>
<sequence>MLEREIELDLPDNTLTKSSIKSALLLTDDAILSLYYDVNGRRKFCLVNESATTFLLPEQFPTLQFFVESDKAPSRPSSSLSFEEKLADELRTRLFFIPRGQKALQDKEETSAELIRDLVIDGGCVSPISSRAAVTYAHKSHKILREYDEGQNDEVNTHSLVEIRNAQDHSIRHKMKVIVVDTHHDFVILRSVDGREIFEDYPYSKRSPKTFESFIGFGLSHETEDGQQITHRNGRICSDSVDHRGRFLASSSIDGGDFGGPCYSADRALIGIMVASTTTDPMLRTEYDRESIEEEIIEASSHPADIWITPALFIAEAYKNYQVKHGILLARRERNLREPRAKRRAIDTS</sequence>
<dbReference type="EnsemblMetazoa" id="CJA07895b.1">
    <property type="protein sequence ID" value="CJA07895b.1"/>
    <property type="gene ID" value="WBGene00127099"/>
</dbReference>
<reference evidence="2" key="1">
    <citation type="submission" date="2010-08" db="EMBL/GenBank/DDBJ databases">
        <authorList>
            <consortium name="Caenorhabditis japonica Sequencing Consortium"/>
            <person name="Wilson R.K."/>
        </authorList>
    </citation>
    <scope>NUCLEOTIDE SEQUENCE [LARGE SCALE GENOMIC DNA]</scope>
    <source>
        <strain evidence="2">DF5081</strain>
    </source>
</reference>